<keyword evidence="1" id="KW-0175">Coiled coil</keyword>
<keyword evidence="2" id="KW-1185">Reference proteome</keyword>
<organism evidence="2 3">
    <name type="scientific">Panagrolaimus davidi</name>
    <dbReference type="NCBI Taxonomy" id="227884"/>
    <lineage>
        <taxon>Eukaryota</taxon>
        <taxon>Metazoa</taxon>
        <taxon>Ecdysozoa</taxon>
        <taxon>Nematoda</taxon>
        <taxon>Chromadorea</taxon>
        <taxon>Rhabditida</taxon>
        <taxon>Tylenchina</taxon>
        <taxon>Panagrolaimomorpha</taxon>
        <taxon>Panagrolaimoidea</taxon>
        <taxon>Panagrolaimidae</taxon>
        <taxon>Panagrolaimus</taxon>
    </lineage>
</organism>
<dbReference type="Proteomes" id="UP000887578">
    <property type="component" value="Unplaced"/>
</dbReference>
<accession>A0A914R977</accession>
<evidence type="ECO:0000313" key="2">
    <source>
        <dbReference type="Proteomes" id="UP000887578"/>
    </source>
</evidence>
<proteinExistence type="predicted"/>
<dbReference type="WBParaSite" id="PDA_v2.g816.t1">
    <property type="protein sequence ID" value="PDA_v2.g816.t1"/>
    <property type="gene ID" value="PDA_v2.g816"/>
</dbReference>
<dbReference type="AlphaFoldDB" id="A0A914R977"/>
<sequence length="469" mass="52946">MSSTAAATMEALKNDLKKAIQDFMEYTKNGVGKTAVENQHFDAVLSEITSILTFCQALITENSQLLKSNNGLKSTRDRLVHGIAQINVGDKDLQAENVQLKQENGELKASINDLVKRASELIQTCEMKEAEKKALEQKVVDLEGLVSSYEAATAEGRPELPLLQDLSQQTTATQTLGDSRAELEQKDKVIANLEEKIRELKADKIQDEKTIATFKKMIEDQSKYVEKHEKLNNNGNLLGNPVNRLPAVDHLPPGNSNKFIYLKDALNGTKLNLNLVQNKVLVVKRLLSSSDNMIWNAYSTFDDVNEKPVEVNIKDATFKLHLNGFLSIHKMFNSLLFSMIDSCSLIDVRLYYITINYSQFKKLFSSDTIKTVYLVSVVIKDENGQDMPMDKILHDISNIERLSFIFPRLAHVSPSTFTRLPHFPKLRKVTFGNIPEHIDESVVIAFEKKYPSASCYHTFHGNSNYDRDN</sequence>
<name>A0A914R977_9BILA</name>
<evidence type="ECO:0000256" key="1">
    <source>
        <dbReference type="SAM" id="Coils"/>
    </source>
</evidence>
<feature type="coiled-coil region" evidence="1">
    <location>
        <begin position="176"/>
        <end position="210"/>
    </location>
</feature>
<reference evidence="3" key="1">
    <citation type="submission" date="2022-11" db="UniProtKB">
        <authorList>
            <consortium name="WormBaseParasite"/>
        </authorList>
    </citation>
    <scope>IDENTIFICATION</scope>
</reference>
<dbReference type="Gene3D" id="1.10.287.2610">
    <property type="match status" value="1"/>
</dbReference>
<feature type="coiled-coil region" evidence="1">
    <location>
        <begin position="90"/>
        <end position="152"/>
    </location>
</feature>
<protein>
    <submittedName>
        <fullName evidence="3">Uncharacterized protein</fullName>
    </submittedName>
</protein>
<evidence type="ECO:0000313" key="3">
    <source>
        <dbReference type="WBParaSite" id="PDA_v2.g816.t1"/>
    </source>
</evidence>